<reference evidence="1" key="1">
    <citation type="submission" date="2013-09" db="EMBL/GenBank/DDBJ databases">
        <title>Draft Genome Sequence of five Lactobacillus helveticus strains CIRM-BIA 101T, 103, 104, 951 and 953 isolated from milk product.</title>
        <authorList>
            <person name="Valence F."/>
            <person name="Chuat V."/>
            <person name="Ma L."/>
            <person name="Creno S."/>
            <person name="Falentin H."/>
            <person name="Lortal S."/>
            <person name="Bizet C."/>
            <person name="Clermont D."/>
            <person name="Loux V."/>
            <person name="Bouchier C."/>
            <person name="Cousin S."/>
        </authorList>
    </citation>
    <scope>NUCLEOTIDE SEQUENCE [LARGE SCALE GENOMIC DNA]</scope>
    <source>
        <strain evidence="1">CIRM-BIA 951</strain>
    </source>
</reference>
<dbReference type="HOGENOM" id="CLU_3291501_0_0_9"/>
<dbReference type="Proteomes" id="UP000017248">
    <property type="component" value="Unassembled WGS sequence"/>
</dbReference>
<evidence type="ECO:0000313" key="2">
    <source>
        <dbReference type="Proteomes" id="UP000017248"/>
    </source>
</evidence>
<organism evidence="1 2">
    <name type="scientific">Lactobacillus helveticus CIRM-BIA 951</name>
    <dbReference type="NCBI Taxonomy" id="1226334"/>
    <lineage>
        <taxon>Bacteria</taxon>
        <taxon>Bacillati</taxon>
        <taxon>Bacillota</taxon>
        <taxon>Bacilli</taxon>
        <taxon>Lactobacillales</taxon>
        <taxon>Lactobacillaceae</taxon>
        <taxon>Lactobacillus</taxon>
    </lineage>
</organism>
<protein>
    <submittedName>
        <fullName evidence="1">Uncharacterized protein</fullName>
    </submittedName>
</protein>
<evidence type="ECO:0000313" key="1">
    <source>
        <dbReference type="EMBL" id="CDI57338.1"/>
    </source>
</evidence>
<keyword evidence="2" id="KW-1185">Reference proteome</keyword>
<proteinExistence type="predicted"/>
<gene>
    <name evidence="1" type="ORF">LHCIRMBIA951_01452</name>
</gene>
<accession>U6F242</accession>
<dbReference type="AlphaFoldDB" id="U6F242"/>
<dbReference type="EMBL" id="CBUK010000007">
    <property type="protein sequence ID" value="CDI57338.1"/>
    <property type="molecule type" value="Genomic_DNA"/>
</dbReference>
<sequence length="40" mass="4427">MVQRNNESLAVNKLANLALPGVGWASVAWWGAQCGWDEFH</sequence>
<comment type="caution">
    <text evidence="1">The sequence shown here is derived from an EMBL/GenBank/DDBJ whole genome shotgun (WGS) entry which is preliminary data.</text>
</comment>
<name>U6F242_LACHE</name>